<reference evidence="6 7" key="1">
    <citation type="submission" date="2019-06" db="EMBL/GenBank/DDBJ databases">
        <title>Description of Kitasatospora acidophila sp. nov. isolated from pine grove soil, and reclassification of Streptomyces novaecaesareae to Kitasatospora novaeceasareae comb. nov.</title>
        <authorList>
            <person name="Kim M.J."/>
        </authorList>
    </citation>
    <scope>NUCLEOTIDE SEQUENCE [LARGE SCALE GENOMIC DNA]</scope>
    <source>
        <strain evidence="6 7">MMS16-CNU292</strain>
    </source>
</reference>
<feature type="region of interest" description="Disordered" evidence="3">
    <location>
        <begin position="404"/>
        <end position="456"/>
    </location>
</feature>
<dbReference type="InterPro" id="IPR036514">
    <property type="entry name" value="SGNH_hydro_sf"/>
</dbReference>
<dbReference type="OrthoDB" id="5503950at2"/>
<feature type="region of interest" description="Disordered" evidence="3">
    <location>
        <begin position="901"/>
        <end position="927"/>
    </location>
</feature>
<protein>
    <submittedName>
        <fullName evidence="6">SGNH/GDSL hydrolase family protein</fullName>
    </submittedName>
</protein>
<dbReference type="PANTHER" id="PTHR37981:SF1">
    <property type="entry name" value="SGNH HYDROLASE-TYPE ESTERASE DOMAIN-CONTAINING PROTEIN"/>
    <property type="match status" value="1"/>
</dbReference>
<dbReference type="InterPro" id="IPR033803">
    <property type="entry name" value="CBD-like_Golvesin-Xly"/>
</dbReference>
<dbReference type="RefSeq" id="WP_141634640.1">
    <property type="nucleotide sequence ID" value="NZ_VIGB01000003.1"/>
</dbReference>
<name>A0A540W4U6_9ACTN</name>
<comment type="caution">
    <text evidence="6">The sequence shown here is derived from an EMBL/GenBank/DDBJ whole genome shotgun (WGS) entry which is preliminary data.</text>
</comment>
<dbReference type="GO" id="GO:0016788">
    <property type="term" value="F:hydrolase activity, acting on ester bonds"/>
    <property type="evidence" value="ECO:0007669"/>
    <property type="project" value="InterPro"/>
</dbReference>
<accession>A0A540W4U6</accession>
<feature type="disulfide bond" evidence="2">
    <location>
        <begin position="1083"/>
        <end position="1121"/>
    </location>
</feature>
<keyword evidence="2" id="KW-1015">Disulfide bond</keyword>
<dbReference type="Gene3D" id="3.40.50.1110">
    <property type="entry name" value="SGNH hydrolase"/>
    <property type="match status" value="1"/>
</dbReference>
<feature type="active site" evidence="1">
    <location>
        <position position="1331"/>
    </location>
</feature>
<keyword evidence="4" id="KW-0732">Signal</keyword>
<dbReference type="GO" id="GO:0006629">
    <property type="term" value="P:lipid metabolic process"/>
    <property type="evidence" value="ECO:0007669"/>
    <property type="project" value="TreeGrafter"/>
</dbReference>
<keyword evidence="7" id="KW-1185">Reference proteome</keyword>
<keyword evidence="6" id="KW-0378">Hydrolase</keyword>
<dbReference type="InterPro" id="IPR037460">
    <property type="entry name" value="SEST-like"/>
</dbReference>
<feature type="active site" description="Nucleophile" evidence="1">
    <location>
        <position position="1048"/>
    </location>
</feature>
<evidence type="ECO:0000259" key="5">
    <source>
        <dbReference type="Pfam" id="PF25275"/>
    </source>
</evidence>
<dbReference type="EMBL" id="VIGB01000003">
    <property type="protein sequence ID" value="TQF04048.1"/>
    <property type="molecule type" value="Genomic_DNA"/>
</dbReference>
<dbReference type="SUPFAM" id="SSF52266">
    <property type="entry name" value="SGNH hydrolase"/>
    <property type="match status" value="1"/>
</dbReference>
<dbReference type="PANTHER" id="PTHR37981">
    <property type="entry name" value="LIPASE 2"/>
    <property type="match status" value="1"/>
</dbReference>
<evidence type="ECO:0000256" key="2">
    <source>
        <dbReference type="PIRSR" id="PIRSR637460-2"/>
    </source>
</evidence>
<evidence type="ECO:0000256" key="1">
    <source>
        <dbReference type="PIRSR" id="PIRSR637460-1"/>
    </source>
</evidence>
<feature type="compositionally biased region" description="Low complexity" evidence="3">
    <location>
        <begin position="902"/>
        <end position="913"/>
    </location>
</feature>
<evidence type="ECO:0000313" key="6">
    <source>
        <dbReference type="EMBL" id="TQF04048.1"/>
    </source>
</evidence>
<feature type="compositionally biased region" description="Polar residues" evidence="3">
    <location>
        <begin position="36"/>
        <end position="62"/>
    </location>
</feature>
<organism evidence="6 7">
    <name type="scientific">Kitasatospora acidiphila</name>
    <dbReference type="NCBI Taxonomy" id="2567942"/>
    <lineage>
        <taxon>Bacteria</taxon>
        <taxon>Bacillati</taxon>
        <taxon>Actinomycetota</taxon>
        <taxon>Actinomycetes</taxon>
        <taxon>Kitasatosporales</taxon>
        <taxon>Streptomycetaceae</taxon>
        <taxon>Kitasatospora</taxon>
    </lineage>
</organism>
<dbReference type="Pfam" id="PF25275">
    <property type="entry name" value="Golvesin_C"/>
    <property type="match status" value="1"/>
</dbReference>
<feature type="region of interest" description="Disordered" evidence="3">
    <location>
        <begin position="36"/>
        <end position="80"/>
    </location>
</feature>
<feature type="compositionally biased region" description="Low complexity" evidence="3">
    <location>
        <begin position="404"/>
        <end position="435"/>
    </location>
</feature>
<evidence type="ECO:0000256" key="3">
    <source>
        <dbReference type="SAM" id="MobiDB-lite"/>
    </source>
</evidence>
<sequence length="1353" mass="141522">MRRKRRSTFLAAVFALLPGLAIGLPSAAYAVPVSQTTTAQPSGGTSGQQGAPSGSSKVTDPDSSLPKGWKSSGDRAVTTSGDQTGLHVLVADSGQSYQWRTVATLSEPIAADLWIGNACVTASGKRAAVVYAPRGFTNTPDLMQRGAFAAIVDPETGAVTKLPAQVSLAYFNPGCGAGEDVVFTQGGDTDLGQTRLLRFDASNGKQLTATTVPGQLTSAVPVKGGVVAAAGAHLERIDNAGNSQILATTSRPAFSIHPDAEGGITYMDTDGTTSTAKRLSQNRVVELAHGKLGSLNLTAGGGGTVFLTGRPDAVSALPTVVKRLGVGSDVQVSTEGALVIDQATSARVRAMASNPLDPPVDGVRGPVQIDTEVPATGKKLTFSLTADSPASSSGQLTSPALANAQGTQATGGKAAPNAKAGSTTTSSAAGSATSTIDDDRGCSIPRNDPTQQAYQPTGGQVEWAADMAIRGDLTSSWVRQGGWRTLEGLGTVDPQGMFPLPALSGGGRIPAQVLLGVLAQESNLWQAEGGAIPGQFSNPLTGNFYGLPTSSNAPDPWLIDWTKVDCGYGIGQQTDGMHGPNQLRPGDVVWPANWQKAVALDYTSNIAVAAQTLANKWNELQDPLGSVKINNNDPSVIENWFAAVWAYNAGFNEYQPGNPSAPWGLGYLNNPANPIYPPTRTPFLDGNHYADAAHPQNWPYEEKVMGWAAWPIDTGRSYDDNGNLNHGSTAGYAAAWWLTSGDRTLIKPSLDTFCNAANNCDVMAPPGCELNHVGDPSCDTPYWWHSTATWKDCSTGTCGHETLTYKTLRTEPGNGATGAPDCRAVGSGGDTPPAGSLIIDSVSGATPPLRPGCTVSWTDAGTLSFNFQPDTNGNYEAKADLHQIGGGFDDHFWYTHTRGWQDPDPNSTNPNPSFVQTTASDLSVDPPRPTGPMAITGTWQLNRPINAWTRVFVHLPDSGSQTQQAIYTIHLGDGTTENRTLDVYSSSNRWVSLGVFNFVAGSDIQGVELSNYTQDGIGAGGEDIAWDATAFQPLPNKPKDFVVQMGDSYSSGEGAQPYLDGTDVGPYANLNTQTSPGRSWDACRRSQNSLIRLTTLPGRSATIGTLADSNDNSLDYHSTACSGAFTYNVGSAGAADSKFPSARGWGVIGQHHEVPQLTAGFLDANTTLVELTAGGNDAGFSNVIQACAELGCPDDSKVKSGITAIQQPLQQLLEAIKAKAPHAKIVLLGYPEIFDQPLVGLSCSVMRPAPAGQLNGYSDLMRDTQQQAAAAAQADGTPVTFYWPNTEFANARICDTGAGINDLVAAPSTTSGADFSCPGSVLPCPSMESYHPNNTGTRLYAKALQNALAAAGY</sequence>
<evidence type="ECO:0000313" key="7">
    <source>
        <dbReference type="Proteomes" id="UP000319103"/>
    </source>
</evidence>
<evidence type="ECO:0000256" key="4">
    <source>
        <dbReference type="SAM" id="SignalP"/>
    </source>
</evidence>
<gene>
    <name evidence="6" type="ORF">E6W39_19700</name>
</gene>
<feature type="chain" id="PRO_5022038867" evidence="4">
    <location>
        <begin position="31"/>
        <end position="1353"/>
    </location>
</feature>
<dbReference type="Proteomes" id="UP000319103">
    <property type="component" value="Unassembled WGS sequence"/>
</dbReference>
<proteinExistence type="predicted"/>
<feature type="domain" description="Golvesin/Xly CBD-like" evidence="5">
    <location>
        <begin position="935"/>
        <end position="1015"/>
    </location>
</feature>
<feature type="signal peptide" evidence="4">
    <location>
        <begin position="1"/>
        <end position="30"/>
    </location>
</feature>